<proteinExistence type="predicted"/>
<evidence type="ECO:0000313" key="3">
    <source>
        <dbReference type="Proteomes" id="UP001366166"/>
    </source>
</evidence>
<dbReference type="Pfam" id="PF02515">
    <property type="entry name" value="CoA_transf_3"/>
    <property type="match status" value="1"/>
</dbReference>
<evidence type="ECO:0000313" key="2">
    <source>
        <dbReference type="EMBL" id="BEQ16920.1"/>
    </source>
</evidence>
<dbReference type="InterPro" id="IPR050483">
    <property type="entry name" value="CoA-transferase_III_domain"/>
</dbReference>
<keyword evidence="1 2" id="KW-0808">Transferase</keyword>
<protein>
    <submittedName>
        <fullName evidence="2">Formyl-CoA transferase</fullName>
    </submittedName>
</protein>
<dbReference type="EMBL" id="AP028679">
    <property type="protein sequence ID" value="BEQ16920.1"/>
    <property type="molecule type" value="Genomic_DNA"/>
</dbReference>
<organism evidence="2 3">
    <name type="scientific">Desulfoferula mesophila</name>
    <dbReference type="NCBI Taxonomy" id="3058419"/>
    <lineage>
        <taxon>Bacteria</taxon>
        <taxon>Pseudomonadati</taxon>
        <taxon>Thermodesulfobacteriota</taxon>
        <taxon>Desulfarculia</taxon>
        <taxon>Desulfarculales</taxon>
        <taxon>Desulfarculaceae</taxon>
        <taxon>Desulfoferula</taxon>
    </lineage>
</organism>
<accession>A0AAU9EJK8</accession>
<dbReference type="InterPro" id="IPR003673">
    <property type="entry name" value="CoA-Trfase_fam_III"/>
</dbReference>
<dbReference type="PANTHER" id="PTHR48207:SF3">
    <property type="entry name" value="SUCCINATE--HYDROXYMETHYLGLUTARATE COA-TRANSFERASE"/>
    <property type="match status" value="1"/>
</dbReference>
<dbReference type="InterPro" id="IPR044855">
    <property type="entry name" value="CoA-Trfase_III_dom3_sf"/>
</dbReference>
<dbReference type="InterPro" id="IPR023606">
    <property type="entry name" value="CoA-Trfase_III_dom_1_sf"/>
</dbReference>
<dbReference type="AlphaFoldDB" id="A0AAU9EJK8"/>
<evidence type="ECO:0000256" key="1">
    <source>
        <dbReference type="ARBA" id="ARBA00022679"/>
    </source>
</evidence>
<dbReference type="PANTHER" id="PTHR48207">
    <property type="entry name" value="SUCCINATE--HYDROXYMETHYLGLUTARATE COA-TRANSFERASE"/>
    <property type="match status" value="1"/>
</dbReference>
<sequence>MSVFEKIKVLDMSHALAGPFAGMLLADFGAQVIKVEHPHGDHFRPLLGGAYHAAVNRNKRDISLDLKNPEAVGVVKKLMVESDVLIESFTPGAMDRLGLGYEAAREINPCLIYCSISGYGQTGPYHSLPGYDVVAQAMCGIMLCTGHADGPPVRIGASWIDMGAGMYTALAVLKALLERQDSGRGQRVDISLMDTALSWMSPLIARFSMSGELPVRAGSALAAFSPYQVFKAKDGYLFIGASTERFWLALCQMLGLEELTRDSRFATNQDRVDNREELTKLIEQALASRFRDEVVAGLRRAGIPGGPVLDVGQVLDDPHVQQRGVLHHLEHPDLGPLTQVKTPIAADGEMPLIKTPAPAVGQDTRQVLADLGYEDGEIERLLTSGAAAAPPS</sequence>
<dbReference type="Gene3D" id="3.30.1540.10">
    <property type="entry name" value="formyl-coa transferase, domain 3"/>
    <property type="match status" value="1"/>
</dbReference>
<dbReference type="Gene3D" id="3.40.50.10540">
    <property type="entry name" value="Crotonobetainyl-coa:carnitine coa-transferase, domain 1"/>
    <property type="match status" value="1"/>
</dbReference>
<reference evidence="3" key="1">
    <citation type="journal article" date="2023" name="Arch. Microbiol.">
        <title>Desulfoferula mesophilus gen. nov. sp. nov., a mesophilic sulfate-reducing bacterium isolated from a brackish lake sediment.</title>
        <authorList>
            <person name="Watanabe T."/>
            <person name="Yabe T."/>
            <person name="Tsuji J.M."/>
            <person name="Fukui M."/>
        </authorList>
    </citation>
    <scope>NUCLEOTIDE SEQUENCE [LARGE SCALE GENOMIC DNA]</scope>
    <source>
        <strain evidence="3">12FAK</strain>
    </source>
</reference>
<name>A0AAU9EJK8_9BACT</name>
<dbReference type="KEGG" id="dmp:FAK_39860"/>
<dbReference type="RefSeq" id="WP_338603445.1">
    <property type="nucleotide sequence ID" value="NZ_AP028679.1"/>
</dbReference>
<keyword evidence="3" id="KW-1185">Reference proteome</keyword>
<gene>
    <name evidence="2" type="ORF">FAK_39860</name>
</gene>
<dbReference type="SUPFAM" id="SSF89796">
    <property type="entry name" value="CoA-transferase family III (CaiB/BaiF)"/>
    <property type="match status" value="1"/>
</dbReference>
<dbReference type="GO" id="GO:0008410">
    <property type="term" value="F:CoA-transferase activity"/>
    <property type="evidence" value="ECO:0007669"/>
    <property type="project" value="TreeGrafter"/>
</dbReference>
<dbReference type="Proteomes" id="UP001366166">
    <property type="component" value="Chromosome"/>
</dbReference>